<keyword evidence="2" id="KW-1185">Reference proteome</keyword>
<dbReference type="PATRIC" id="fig|63186.3.peg.3123"/>
<dbReference type="SUPFAM" id="SSF48452">
    <property type="entry name" value="TPR-like"/>
    <property type="match status" value="1"/>
</dbReference>
<dbReference type="EMBL" id="FP476056">
    <property type="protein sequence ID" value="CAZ97338.1"/>
    <property type="molecule type" value="Genomic_DNA"/>
</dbReference>
<evidence type="ECO:0000313" key="1">
    <source>
        <dbReference type="EMBL" id="CAZ97338.1"/>
    </source>
</evidence>
<dbReference type="AlphaFoldDB" id="G0L7D6"/>
<dbReference type="KEGG" id="zga:ZOBELLIA_3200"/>
<sequence length="114" mass="13391">MRNLIPRDHRNGIKKNNSEKFKDAIPDFEKSYAFFKKYEWIDKYRFITLLSSSKMSYREMALANIGFCYSQIGNGIKSKEYYERTLKEFPESGLAKSALNMINAMEKNAPQQNL</sequence>
<name>G0L7D6_ZOBGA</name>
<reference evidence="2" key="1">
    <citation type="submission" date="2009-07" db="EMBL/GenBank/DDBJ databases">
        <title>Complete genome sequence of Zobellia galactanivorans Dsij.</title>
        <authorList>
            <consortium name="Genoscope - CEA"/>
        </authorList>
    </citation>
    <scope>NUCLEOTIDE SEQUENCE [LARGE SCALE GENOMIC DNA]</scope>
    <source>
        <strain evidence="2">DSM 12802 / CCUG 47099 / CIP 106680 / NCIMB 13871 / Dsij</strain>
    </source>
</reference>
<dbReference type="STRING" id="63186.ZOBELLIA_3200"/>
<dbReference type="InterPro" id="IPR011990">
    <property type="entry name" value="TPR-like_helical_dom_sf"/>
</dbReference>
<dbReference type="Proteomes" id="UP000008898">
    <property type="component" value="Chromosome"/>
</dbReference>
<proteinExistence type="predicted"/>
<gene>
    <name evidence="1" type="ordered locus">zobellia_3200</name>
</gene>
<evidence type="ECO:0000313" key="2">
    <source>
        <dbReference type="Proteomes" id="UP000008898"/>
    </source>
</evidence>
<protein>
    <recommendedName>
        <fullName evidence="3">Tetratricopeptide repeat protein</fullName>
    </recommendedName>
</protein>
<organism evidence="1 2">
    <name type="scientific">Zobellia galactanivorans (strain DSM 12802 / CCUG 47099 / CIP 106680 / NCIMB 13871 / Dsij)</name>
    <dbReference type="NCBI Taxonomy" id="63186"/>
    <lineage>
        <taxon>Bacteria</taxon>
        <taxon>Pseudomonadati</taxon>
        <taxon>Bacteroidota</taxon>
        <taxon>Flavobacteriia</taxon>
        <taxon>Flavobacteriales</taxon>
        <taxon>Flavobacteriaceae</taxon>
        <taxon>Zobellia</taxon>
    </lineage>
</organism>
<dbReference type="Gene3D" id="1.25.40.10">
    <property type="entry name" value="Tetratricopeptide repeat domain"/>
    <property type="match status" value="1"/>
</dbReference>
<reference evidence="1 2" key="2">
    <citation type="journal article" date="2012" name="Environ. Microbiol.">
        <title>Characterization of the first alginolytic operons in a marine bacterium: from their emergence in marine Flavobacteriia to their independent transfers to marine Proteobacteria and human gut Bacteroides.</title>
        <authorList>
            <person name="Thomas F."/>
            <person name="Barbeyron T."/>
            <person name="Tonon T."/>
            <person name="Genicot S."/>
            <person name="Czjzek M."/>
            <person name="Michel G."/>
        </authorList>
    </citation>
    <scope>NUCLEOTIDE SEQUENCE [LARGE SCALE GENOMIC DNA]</scope>
    <source>
        <strain evidence="2">DSM 12802 / CCUG 47099 / CIP 106680 / NCIMB 13871 / Dsij</strain>
    </source>
</reference>
<evidence type="ECO:0008006" key="3">
    <source>
        <dbReference type="Google" id="ProtNLM"/>
    </source>
</evidence>
<dbReference type="HOGENOM" id="CLU_170452_0_0_10"/>
<accession>G0L7D6</accession>